<keyword evidence="1" id="KW-1133">Transmembrane helix</keyword>
<dbReference type="Pfam" id="PF02699">
    <property type="entry name" value="YajC"/>
    <property type="match status" value="1"/>
</dbReference>
<name>R2SK61_9ENTE</name>
<organism evidence="2 3">
    <name type="scientific">Enterococcus pallens ATCC BAA-351</name>
    <dbReference type="NCBI Taxonomy" id="1158607"/>
    <lineage>
        <taxon>Bacteria</taxon>
        <taxon>Bacillati</taxon>
        <taxon>Bacillota</taxon>
        <taxon>Bacilli</taxon>
        <taxon>Lactobacillales</taxon>
        <taxon>Enterococcaceae</taxon>
        <taxon>Enterococcus</taxon>
    </lineage>
</organism>
<proteinExistence type="predicted"/>
<gene>
    <name evidence="2" type="ORF">UAU_01527</name>
</gene>
<reference evidence="2 3" key="1">
    <citation type="submission" date="2013-02" db="EMBL/GenBank/DDBJ databases">
        <title>The Genome Sequence of Enterococcus pallens BAA-351.</title>
        <authorList>
            <consortium name="The Broad Institute Genome Sequencing Platform"/>
            <consortium name="The Broad Institute Genome Sequencing Center for Infectious Disease"/>
            <person name="Earl A.M."/>
            <person name="Gilmore M.S."/>
            <person name="Lebreton F."/>
            <person name="Walker B."/>
            <person name="Young S.K."/>
            <person name="Zeng Q."/>
            <person name="Gargeya S."/>
            <person name="Fitzgerald M."/>
            <person name="Haas B."/>
            <person name="Abouelleil A."/>
            <person name="Alvarado L."/>
            <person name="Arachchi H.M."/>
            <person name="Berlin A.M."/>
            <person name="Chapman S.B."/>
            <person name="Dewar J."/>
            <person name="Goldberg J."/>
            <person name="Griggs A."/>
            <person name="Gujja S."/>
            <person name="Hansen M."/>
            <person name="Howarth C."/>
            <person name="Imamovic A."/>
            <person name="Larimer J."/>
            <person name="McCowan C."/>
            <person name="Murphy C."/>
            <person name="Neiman D."/>
            <person name="Pearson M."/>
            <person name="Priest M."/>
            <person name="Roberts A."/>
            <person name="Saif S."/>
            <person name="Shea T."/>
            <person name="Sisk P."/>
            <person name="Sykes S."/>
            <person name="Wortman J."/>
            <person name="Nusbaum C."/>
            <person name="Birren B."/>
        </authorList>
    </citation>
    <scope>NUCLEOTIDE SEQUENCE [LARGE SCALE GENOMIC DNA]</scope>
    <source>
        <strain evidence="2 3">ATCC BAA-351</strain>
    </source>
</reference>
<keyword evidence="1" id="KW-0472">Membrane</keyword>
<keyword evidence="1" id="KW-0812">Transmembrane</keyword>
<sequence length="92" mass="10552">MLLDFIRENWWLLFLGILLGSFSIFSRRNRNTNKTYNGKLTDVSSDIAIGSNVTLDSGIHGIVRKIQENTYMVEIANNVIIEVEKYGIVFVR</sequence>
<protein>
    <submittedName>
        <fullName evidence="2">Preprotein translocase, YajC subunit</fullName>
    </submittedName>
</protein>
<evidence type="ECO:0000313" key="3">
    <source>
        <dbReference type="Proteomes" id="UP000013782"/>
    </source>
</evidence>
<evidence type="ECO:0000256" key="1">
    <source>
        <dbReference type="SAM" id="Phobius"/>
    </source>
</evidence>
<dbReference type="AlphaFoldDB" id="R2SK61"/>
<dbReference type="Proteomes" id="UP000013782">
    <property type="component" value="Unassembled WGS sequence"/>
</dbReference>
<dbReference type="EMBL" id="AJAQ01000011">
    <property type="protein sequence ID" value="EOH95565.1"/>
    <property type="molecule type" value="Genomic_DNA"/>
</dbReference>
<feature type="transmembrane region" description="Helical" evidence="1">
    <location>
        <begin position="6"/>
        <end position="25"/>
    </location>
</feature>
<dbReference type="SMART" id="SM01323">
    <property type="entry name" value="YajC"/>
    <property type="match status" value="1"/>
</dbReference>
<dbReference type="HOGENOM" id="CLU_2408729_0_0_9"/>
<dbReference type="InterPro" id="IPR003849">
    <property type="entry name" value="Preprotein_translocase_YajC"/>
</dbReference>
<keyword evidence="3" id="KW-1185">Reference proteome</keyword>
<evidence type="ECO:0000313" key="2">
    <source>
        <dbReference type="EMBL" id="EOH95565.1"/>
    </source>
</evidence>
<dbReference type="STRING" id="160454.RV10_GL001299"/>
<dbReference type="PATRIC" id="fig|1158607.3.peg.1514"/>
<accession>R2SK61</accession>
<comment type="caution">
    <text evidence="2">The sequence shown here is derived from an EMBL/GenBank/DDBJ whole genome shotgun (WGS) entry which is preliminary data.</text>
</comment>